<evidence type="ECO:0000313" key="2">
    <source>
        <dbReference type="Proteomes" id="UP000009376"/>
    </source>
</evidence>
<sequence>MAVEKDTEIYGNDFIYALNPVTFDQVIKDNVFLSKKAKFGRYTFYKGWFIRKKFLGRYDAIKATDICWIHTIKTAHSVDFIPTGSSWNIILKTRKNSITLNDEERAYDRKSPLAPPTTDYIIRSLKTIVPWAFFGYSEYLKECWNLHKEVFLNAVDMRIKTIKKAVDNKKILYNLDGSIQIKESITLPTISVKFITDTKGKAERVYEVKD</sequence>
<protein>
    <submittedName>
        <fullName evidence="1">Uncharacterized protein</fullName>
    </submittedName>
</protein>
<organism evidence="1 2">
    <name type="scientific">Candidatus Parvarchaeum acidophilus ARMAN-5</name>
    <dbReference type="NCBI Taxonomy" id="662762"/>
    <lineage>
        <taxon>Archaea</taxon>
        <taxon>Candidatus Parvarchaeota</taxon>
        <taxon>Candidatus Parvarchaeum</taxon>
    </lineage>
</organism>
<name>D6GVV4_PARA5</name>
<proteinExistence type="predicted"/>
<accession>D6GVV4</accession>
<dbReference type="Proteomes" id="UP000009376">
    <property type="component" value="Unassembled WGS sequence"/>
</dbReference>
<evidence type="ECO:0000313" key="1">
    <source>
        <dbReference type="EMBL" id="EFD92665.1"/>
    </source>
</evidence>
<reference evidence="1 2" key="1">
    <citation type="journal article" date="2010" name="Proc. Natl. Acad. Sci. U.S.A.">
        <title>Enigmatic, ultrasmall, uncultivated Archaea.</title>
        <authorList>
            <person name="Baker B.J."/>
            <person name="Comolli L.R."/>
            <person name="Dick G.J."/>
            <person name="Hauser L.J."/>
            <person name="Hyatt D."/>
            <person name="Dill B.D."/>
            <person name="Land M.L."/>
            <person name="Verberkmoes N.C."/>
            <person name="Hettich R.L."/>
            <person name="Banfield J.F."/>
        </authorList>
    </citation>
    <scope>NUCLEOTIDE SEQUENCE [LARGE SCALE GENOMIC DNA]</scope>
</reference>
<dbReference type="EMBL" id="GG745557">
    <property type="protein sequence ID" value="EFD92665.1"/>
    <property type="molecule type" value="Genomic_DNA"/>
</dbReference>
<gene>
    <name evidence="1" type="ORF">BJBARM5_0623</name>
</gene>
<dbReference type="AlphaFoldDB" id="D6GVV4"/>